<dbReference type="AlphaFoldDB" id="A0A3N6RT03"/>
<evidence type="ECO:0000313" key="1">
    <source>
        <dbReference type="EMBL" id="KAF2602171.1"/>
    </source>
</evidence>
<gene>
    <name evidence="2" type="ORF">DY000_02033421</name>
    <name evidence="1" type="ORF">F2Q70_00027258</name>
</gene>
<organism evidence="1">
    <name type="scientific">Brassica cretica</name>
    <name type="common">Mustard</name>
    <dbReference type="NCBI Taxonomy" id="69181"/>
    <lineage>
        <taxon>Eukaryota</taxon>
        <taxon>Viridiplantae</taxon>
        <taxon>Streptophyta</taxon>
        <taxon>Embryophyta</taxon>
        <taxon>Tracheophyta</taxon>
        <taxon>Spermatophyta</taxon>
        <taxon>Magnoliopsida</taxon>
        <taxon>eudicotyledons</taxon>
        <taxon>Gunneridae</taxon>
        <taxon>Pentapetalae</taxon>
        <taxon>rosids</taxon>
        <taxon>malvids</taxon>
        <taxon>Brassicales</taxon>
        <taxon>Brassicaceae</taxon>
        <taxon>Brassiceae</taxon>
        <taxon>Brassica</taxon>
    </lineage>
</organism>
<evidence type="ECO:0000313" key="3">
    <source>
        <dbReference type="Proteomes" id="UP000266723"/>
    </source>
</evidence>
<reference evidence="2" key="2">
    <citation type="submission" date="2019-12" db="EMBL/GenBank/DDBJ databases">
        <authorList>
            <person name="Studholme D.J."/>
            <person name="Sarris P."/>
        </authorList>
    </citation>
    <scope>NUCLEOTIDE SEQUENCE</scope>
    <source>
        <strain evidence="2">PFS-1207/04</strain>
        <tissue evidence="2">Leaf</tissue>
    </source>
</reference>
<evidence type="ECO:0000313" key="2">
    <source>
        <dbReference type="EMBL" id="KAF3582493.1"/>
    </source>
</evidence>
<dbReference type="EMBL" id="QGKV02000649">
    <property type="protein sequence ID" value="KAF3582493.1"/>
    <property type="molecule type" value="Genomic_DNA"/>
</dbReference>
<dbReference type="EMBL" id="QGKY02000094">
    <property type="protein sequence ID" value="KAF2602171.1"/>
    <property type="molecule type" value="Genomic_DNA"/>
</dbReference>
<name>A0A3N6RT03_BRACR</name>
<comment type="caution">
    <text evidence="1">The sequence shown here is derived from an EMBL/GenBank/DDBJ whole genome shotgun (WGS) entry which is preliminary data.</text>
</comment>
<reference evidence="2 3" key="3">
    <citation type="journal article" date="2020" name="BMC Genomics">
        <title>Intraspecific diversification of the crop wild relative Brassica cretica Lam. using demographic model selection.</title>
        <authorList>
            <person name="Kioukis A."/>
            <person name="Michalopoulou V.A."/>
            <person name="Briers L."/>
            <person name="Pirintsos S."/>
            <person name="Studholme D.J."/>
            <person name="Pavlidis P."/>
            <person name="Sarris P.F."/>
        </authorList>
    </citation>
    <scope>NUCLEOTIDE SEQUENCE [LARGE SCALE GENOMIC DNA]</scope>
    <source>
        <strain evidence="3">cv. PFS-1207/04</strain>
        <strain evidence="2">PFS-1207/04</strain>
    </source>
</reference>
<accession>A0A3N6RT03</accession>
<proteinExistence type="predicted"/>
<protein>
    <submittedName>
        <fullName evidence="1">Uncharacterized protein</fullName>
    </submittedName>
</protein>
<dbReference type="Proteomes" id="UP000266723">
    <property type="component" value="Unassembled WGS sequence"/>
</dbReference>
<reference evidence="1" key="1">
    <citation type="submission" date="2019-12" db="EMBL/GenBank/DDBJ databases">
        <title>Genome sequencing and annotation of Brassica cretica.</title>
        <authorList>
            <person name="Studholme D.J."/>
            <person name="Sarris P.F."/>
        </authorList>
    </citation>
    <scope>NUCLEOTIDE SEQUENCE</scope>
    <source>
        <strain evidence="1">PFS-102/07</strain>
        <tissue evidence="1">Leaf</tissue>
    </source>
</reference>
<keyword evidence="3" id="KW-1185">Reference proteome</keyword>
<sequence>MELKGWRMMRPFKWKRVGAVVGKTLMLGLMEMVAENGRRYTGVVQSYGDPKRHSV</sequence>